<gene>
    <name evidence="1" type="ORF">AQZ52_11460</name>
</gene>
<evidence type="ECO:0008006" key="3">
    <source>
        <dbReference type="Google" id="ProtNLM"/>
    </source>
</evidence>
<dbReference type="InterPro" id="IPR027266">
    <property type="entry name" value="TrmE/GcvT-like"/>
</dbReference>
<dbReference type="EMBL" id="LLZS01000007">
    <property type="protein sequence ID" value="KUR71270.1"/>
    <property type="molecule type" value="Genomic_DNA"/>
</dbReference>
<organism evidence="1 2">
    <name type="scientific">Novosphingobium fuchskuhlense</name>
    <dbReference type="NCBI Taxonomy" id="1117702"/>
    <lineage>
        <taxon>Bacteria</taxon>
        <taxon>Pseudomonadati</taxon>
        <taxon>Pseudomonadota</taxon>
        <taxon>Alphaproteobacteria</taxon>
        <taxon>Sphingomonadales</taxon>
        <taxon>Sphingomonadaceae</taxon>
        <taxon>Novosphingobium</taxon>
    </lineage>
</organism>
<protein>
    <recommendedName>
        <fullName evidence="3">Sarcosine oxidase subunit gamma</fullName>
    </recommendedName>
</protein>
<evidence type="ECO:0000313" key="1">
    <source>
        <dbReference type="EMBL" id="KUR71270.1"/>
    </source>
</evidence>
<dbReference type="OrthoDB" id="7569022at2"/>
<dbReference type="STRING" id="1117702.AQZ52_11460"/>
<dbReference type="SUPFAM" id="SSF103025">
    <property type="entry name" value="Folate-binding domain"/>
    <property type="match status" value="1"/>
</dbReference>
<keyword evidence="2" id="KW-1185">Reference proteome</keyword>
<dbReference type="Pfam" id="PF04268">
    <property type="entry name" value="SoxG"/>
    <property type="match status" value="1"/>
</dbReference>
<dbReference type="InterPro" id="IPR007375">
    <property type="entry name" value="SoxG"/>
</dbReference>
<accession>A0A124JUI7</accession>
<evidence type="ECO:0000313" key="2">
    <source>
        <dbReference type="Proteomes" id="UP000058012"/>
    </source>
</evidence>
<dbReference type="Proteomes" id="UP000058012">
    <property type="component" value="Unassembled WGS sequence"/>
</dbReference>
<proteinExistence type="predicted"/>
<comment type="caution">
    <text evidence="1">The sequence shown here is derived from an EMBL/GenBank/DDBJ whole genome shotgun (WGS) entry which is preliminary data.</text>
</comment>
<sequence>MILPGNATVTDATSIIALPAAPLHALEIWSNPQDLATRVHKALGFALPPMNRSAGNAAITLLRYEPTVWLVEGDTSVLADTLGDDGALTAIGGGIVRFRIAGPGWRELLLEGGVFDTSPAALPVGATAATVIDHVGVRLFATSEDACIVYVPASYAQSLHHFWEEALPLLGA</sequence>
<reference evidence="1 2" key="1">
    <citation type="submission" date="2015-10" db="EMBL/GenBank/DDBJ databases">
        <title>Draft genome sequence of Novosphingobium fuchskuhlense DSM 25065 isolated from a surface water sample of the southwest basin of Lake Grosse Fuchskuhle.</title>
        <authorList>
            <person name="Ruckert C."/>
            <person name="Winkler A."/>
            <person name="Glaeser J."/>
            <person name="Grossart H.-P."/>
            <person name="Kalinowski J."/>
            <person name="Glaeser S."/>
        </authorList>
    </citation>
    <scope>NUCLEOTIDE SEQUENCE [LARGE SCALE GENOMIC DNA]</scope>
    <source>
        <strain evidence="1 2">FNE08-7</strain>
    </source>
</reference>
<dbReference type="Gene3D" id="3.30.70.1520">
    <property type="entry name" value="Heterotetrameric sarcosine oxidase"/>
    <property type="match status" value="1"/>
</dbReference>
<dbReference type="AlphaFoldDB" id="A0A124JUI7"/>
<dbReference type="Gene3D" id="3.30.1360.120">
    <property type="entry name" value="Probable tRNA modification gtpase trme, domain 1"/>
    <property type="match status" value="1"/>
</dbReference>
<name>A0A124JUI7_9SPHN</name>